<dbReference type="PANTHER" id="PTHR42085:SF7">
    <property type="entry name" value="F-BOX DOMAIN-CONTAINING PROTEIN"/>
    <property type="match status" value="1"/>
</dbReference>
<evidence type="ECO:0000313" key="3">
    <source>
        <dbReference type="Proteomes" id="UP000664169"/>
    </source>
</evidence>
<gene>
    <name evidence="2" type="ORF">GOMPHAMPRED_001535</name>
</gene>
<dbReference type="PANTHER" id="PTHR42085">
    <property type="entry name" value="F-BOX DOMAIN-CONTAINING PROTEIN"/>
    <property type="match status" value="1"/>
</dbReference>
<evidence type="ECO:0000313" key="2">
    <source>
        <dbReference type="EMBL" id="CAF9918502.1"/>
    </source>
</evidence>
<name>A0A8H3I865_9LECA</name>
<dbReference type="EMBL" id="CAJPDQ010000013">
    <property type="protein sequence ID" value="CAF9918502.1"/>
    <property type="molecule type" value="Genomic_DNA"/>
</dbReference>
<feature type="region of interest" description="Disordered" evidence="1">
    <location>
        <begin position="504"/>
        <end position="530"/>
    </location>
</feature>
<dbReference type="OrthoDB" id="62952at2759"/>
<dbReference type="AlphaFoldDB" id="A0A8H3I865"/>
<comment type="caution">
    <text evidence="2">The sequence shown here is derived from an EMBL/GenBank/DDBJ whole genome shotgun (WGS) entry which is preliminary data.</text>
</comment>
<sequence length="584" mass="65856">MPDQFYHLEDTLPKAMHSTSADGLPIHKPPSRCPLLALPLELRQQIYMYTLPRTYDDQSEGVLWQRGSTNLLAINSQIHDETSRFIYSTNTFLIDVLYDCTILDFKWPSRNGLFRRGWLAFPEQLGDRYVALLRKVQVSIRVIDQQTRMMQFRTGFIDGLRDQVKFLCQGLSRIPQIHYLGIHLKDDGYVAESTPYVLEPFLELNNVKQGTVTGRAKSSLTEILHRHLNSTKKAMSLSDLPSEVRLNIYHHLLPRFCLPCFEAGNRSKRRSEETLSSMLALSCTNHDFYSEVQAFMFHSLKRFSLNVYQDLTYSFIPLDYMLSRPPQHYSLPISTFYTSMYRPAMSHLRGLVISIAYIPLVTASPRYKSLETFMETLVVTLQSAPLNCLNVDYVVGLQVSAGGDDLTASARQLTNVTSSVASLDLGSVNKQASRQNSNLHRAMELSLAESSSRVTTTPIMASPVATSPTTAHSPSSILQTPPILYLITKLNPLMANVKTRANGHVRIRRRSQRSSSTEDADDYFLTKNEPSSRRMITQANLDRGSLTRAHGPASPQIIDPSKSRSSSAKRRSRAAQVLFADVPV</sequence>
<accession>A0A8H3I865</accession>
<reference evidence="2" key="1">
    <citation type="submission" date="2021-03" db="EMBL/GenBank/DDBJ databases">
        <authorList>
            <person name="Tagirdzhanova G."/>
        </authorList>
    </citation>
    <scope>NUCLEOTIDE SEQUENCE</scope>
</reference>
<keyword evidence="3" id="KW-1185">Reference proteome</keyword>
<proteinExistence type="predicted"/>
<feature type="region of interest" description="Disordered" evidence="1">
    <location>
        <begin position="543"/>
        <end position="573"/>
    </location>
</feature>
<evidence type="ECO:0000256" key="1">
    <source>
        <dbReference type="SAM" id="MobiDB-lite"/>
    </source>
</evidence>
<dbReference type="Proteomes" id="UP000664169">
    <property type="component" value="Unassembled WGS sequence"/>
</dbReference>
<organism evidence="2 3">
    <name type="scientific">Gomphillus americanus</name>
    <dbReference type="NCBI Taxonomy" id="1940652"/>
    <lineage>
        <taxon>Eukaryota</taxon>
        <taxon>Fungi</taxon>
        <taxon>Dikarya</taxon>
        <taxon>Ascomycota</taxon>
        <taxon>Pezizomycotina</taxon>
        <taxon>Lecanoromycetes</taxon>
        <taxon>OSLEUM clade</taxon>
        <taxon>Ostropomycetidae</taxon>
        <taxon>Ostropales</taxon>
        <taxon>Graphidaceae</taxon>
        <taxon>Gomphilloideae</taxon>
        <taxon>Gomphillus</taxon>
    </lineage>
</organism>
<dbReference type="InterPro" id="IPR038883">
    <property type="entry name" value="AN11006-like"/>
</dbReference>
<protein>
    <submittedName>
        <fullName evidence="2">Uncharacterized protein</fullName>
    </submittedName>
</protein>